<feature type="domain" description="OmpR/PhoB-type" evidence="3">
    <location>
        <begin position="87"/>
        <end position="189"/>
    </location>
</feature>
<keyword evidence="5" id="KW-1185">Reference proteome</keyword>
<evidence type="ECO:0000256" key="1">
    <source>
        <dbReference type="ARBA" id="ARBA00023125"/>
    </source>
</evidence>
<protein>
    <recommendedName>
        <fullName evidence="3">OmpR/PhoB-type domain-containing protein</fullName>
    </recommendedName>
</protein>
<dbReference type="EMBL" id="CADIKH010000036">
    <property type="protein sequence ID" value="CAB3768189.1"/>
    <property type="molecule type" value="Genomic_DNA"/>
</dbReference>
<gene>
    <name evidence="4" type="ORF">LMG29542_05799</name>
</gene>
<evidence type="ECO:0000259" key="3">
    <source>
        <dbReference type="PROSITE" id="PS51755"/>
    </source>
</evidence>
<dbReference type="InterPro" id="IPR036388">
    <property type="entry name" value="WH-like_DNA-bd_sf"/>
</dbReference>
<dbReference type="SMART" id="SM00862">
    <property type="entry name" value="Trans_reg_C"/>
    <property type="match status" value="1"/>
</dbReference>
<reference evidence="4 5" key="1">
    <citation type="submission" date="2020-04" db="EMBL/GenBank/DDBJ databases">
        <authorList>
            <person name="De Canck E."/>
        </authorList>
    </citation>
    <scope>NUCLEOTIDE SEQUENCE [LARGE SCALE GENOMIC DNA]</scope>
    <source>
        <strain evidence="4 5">LMG 29542</strain>
    </source>
</reference>
<evidence type="ECO:0000313" key="4">
    <source>
        <dbReference type="EMBL" id="CAB3768189.1"/>
    </source>
</evidence>
<dbReference type="SUPFAM" id="SSF46894">
    <property type="entry name" value="C-terminal effector domain of the bipartite response regulators"/>
    <property type="match status" value="1"/>
</dbReference>
<dbReference type="PROSITE" id="PS51755">
    <property type="entry name" value="OMPR_PHOB"/>
    <property type="match status" value="1"/>
</dbReference>
<sequence>MLPVLPSANISACANTIGVNMMALLLLDDDARKRSEVFDLFSNAGYQVSYGHAADALRVDSGGGALCKSVTIWEVDESHPFPLYIASLARGVNPPWRLSLHQHTLVAPNSSCTKLTSLEFSLIKVFALSEKGEVVTRKRIIDEFGEHYLSYDQNRLDTTVMRLRKKVRDRLGLALPLNTVRVRGFSFDDWLILDH</sequence>
<keyword evidence="1 2" id="KW-0238">DNA-binding</keyword>
<dbReference type="InterPro" id="IPR001867">
    <property type="entry name" value="OmpR/PhoB-type_DNA-bd"/>
</dbReference>
<organism evidence="4 5">
    <name type="scientific">Paraburkholderia humisilvae</name>
    <dbReference type="NCBI Taxonomy" id="627669"/>
    <lineage>
        <taxon>Bacteria</taxon>
        <taxon>Pseudomonadati</taxon>
        <taxon>Pseudomonadota</taxon>
        <taxon>Betaproteobacteria</taxon>
        <taxon>Burkholderiales</taxon>
        <taxon>Burkholderiaceae</taxon>
        <taxon>Paraburkholderia</taxon>
    </lineage>
</organism>
<dbReference type="AlphaFoldDB" id="A0A6J5EP10"/>
<name>A0A6J5EP10_9BURK</name>
<dbReference type="Pfam" id="PF00486">
    <property type="entry name" value="Trans_reg_C"/>
    <property type="match status" value="1"/>
</dbReference>
<evidence type="ECO:0000313" key="5">
    <source>
        <dbReference type="Proteomes" id="UP000494363"/>
    </source>
</evidence>
<dbReference type="GO" id="GO:0006355">
    <property type="term" value="P:regulation of DNA-templated transcription"/>
    <property type="evidence" value="ECO:0007669"/>
    <property type="project" value="InterPro"/>
</dbReference>
<accession>A0A6J5EP10</accession>
<evidence type="ECO:0000256" key="2">
    <source>
        <dbReference type="PROSITE-ProRule" id="PRU01091"/>
    </source>
</evidence>
<dbReference type="GO" id="GO:0000160">
    <property type="term" value="P:phosphorelay signal transduction system"/>
    <property type="evidence" value="ECO:0007669"/>
    <property type="project" value="InterPro"/>
</dbReference>
<dbReference type="InterPro" id="IPR016032">
    <property type="entry name" value="Sig_transdc_resp-reg_C-effctor"/>
</dbReference>
<proteinExistence type="predicted"/>
<dbReference type="Gene3D" id="1.10.10.10">
    <property type="entry name" value="Winged helix-like DNA-binding domain superfamily/Winged helix DNA-binding domain"/>
    <property type="match status" value="1"/>
</dbReference>
<dbReference type="Proteomes" id="UP000494363">
    <property type="component" value="Unassembled WGS sequence"/>
</dbReference>
<feature type="DNA-binding region" description="OmpR/PhoB-type" evidence="2">
    <location>
        <begin position="87"/>
        <end position="189"/>
    </location>
</feature>
<dbReference type="GO" id="GO:0003677">
    <property type="term" value="F:DNA binding"/>
    <property type="evidence" value="ECO:0007669"/>
    <property type="project" value="UniProtKB-UniRule"/>
</dbReference>